<evidence type="ECO:0000256" key="2">
    <source>
        <dbReference type="SAM" id="Coils"/>
    </source>
</evidence>
<reference evidence="7" key="1">
    <citation type="journal article" date="2019" name="Int. J. Syst. Evol. Microbiol.">
        <title>The Global Catalogue of Microorganisms (GCM) 10K type strain sequencing project: providing services to taxonomists for standard genome sequencing and annotation.</title>
        <authorList>
            <consortium name="The Broad Institute Genomics Platform"/>
            <consortium name="The Broad Institute Genome Sequencing Center for Infectious Disease"/>
            <person name="Wu L."/>
            <person name="Ma J."/>
        </authorList>
    </citation>
    <scope>NUCLEOTIDE SEQUENCE [LARGE SCALE GENOMIC DNA]</scope>
    <source>
        <strain evidence="7">KCTC 42964</strain>
    </source>
</reference>
<keyword evidence="4" id="KW-1133">Transmembrane helix</keyword>
<keyword evidence="1" id="KW-0813">Transport</keyword>
<keyword evidence="2" id="KW-0175">Coiled coil</keyword>
<comment type="caution">
    <text evidence="6">The sequence shown here is derived from an EMBL/GenBank/DDBJ whole genome shotgun (WGS) entry which is preliminary data.</text>
</comment>
<feature type="transmembrane region" description="Helical" evidence="4">
    <location>
        <begin position="428"/>
        <end position="447"/>
    </location>
</feature>
<protein>
    <submittedName>
        <fullName evidence="6">HlyD family efflux transporter periplasmic adaptor subunit</fullName>
    </submittedName>
</protein>
<evidence type="ECO:0000313" key="6">
    <source>
        <dbReference type="EMBL" id="MFC3228444.1"/>
    </source>
</evidence>
<feature type="transmembrane region" description="Helical" evidence="4">
    <location>
        <begin position="331"/>
        <end position="351"/>
    </location>
</feature>
<dbReference type="InterPro" id="IPR058647">
    <property type="entry name" value="BSH_CzcB-like"/>
</dbReference>
<dbReference type="InterPro" id="IPR051909">
    <property type="entry name" value="MFP_Cation_Efflux"/>
</dbReference>
<keyword evidence="7" id="KW-1185">Reference proteome</keyword>
<proteinExistence type="predicted"/>
<dbReference type="RefSeq" id="WP_379901559.1">
    <property type="nucleotide sequence ID" value="NZ_JBHRTR010000028.1"/>
</dbReference>
<gene>
    <name evidence="6" type="ORF">ACFOGJ_14465</name>
</gene>
<feature type="transmembrane region" description="Helical" evidence="4">
    <location>
        <begin position="302"/>
        <end position="325"/>
    </location>
</feature>
<feature type="transmembrane region" description="Helical" evidence="4">
    <location>
        <begin position="468"/>
        <end position="487"/>
    </location>
</feature>
<evidence type="ECO:0000256" key="1">
    <source>
        <dbReference type="ARBA" id="ARBA00022448"/>
    </source>
</evidence>
<keyword evidence="4" id="KW-0472">Membrane</keyword>
<feature type="region of interest" description="Disordered" evidence="3">
    <location>
        <begin position="12"/>
        <end position="68"/>
    </location>
</feature>
<feature type="compositionally biased region" description="Low complexity" evidence="3">
    <location>
        <begin position="12"/>
        <end position="30"/>
    </location>
</feature>
<feature type="compositionally biased region" description="Low complexity" evidence="3">
    <location>
        <begin position="39"/>
        <end position="51"/>
    </location>
</feature>
<evidence type="ECO:0000256" key="4">
    <source>
        <dbReference type="SAM" id="Phobius"/>
    </source>
</evidence>
<evidence type="ECO:0000256" key="3">
    <source>
        <dbReference type="SAM" id="MobiDB-lite"/>
    </source>
</evidence>
<dbReference type="PANTHER" id="PTHR30097:SF4">
    <property type="entry name" value="SLR6042 PROTEIN"/>
    <property type="match status" value="1"/>
</dbReference>
<feature type="transmembrane region" description="Helical" evidence="4">
    <location>
        <begin position="403"/>
        <end position="422"/>
    </location>
</feature>
<feature type="transmembrane region" description="Helical" evidence="4">
    <location>
        <begin position="206"/>
        <end position="223"/>
    </location>
</feature>
<sequence length="760" mass="83285">MAGILIPGLPGAAGAATGTAPAGAAPDPAASANPLRVDPAAAAELQQRAAGAGAGAGQGMPPQPVPALRTDLTLQPAEPEDDGAPAWLLHDPVAEGNFRLGWVELELLRRMDGETLPEEVAASATAHVGFAISEQQVVDLARFLRQHNLVQVDAQQKALFRMRSERRHGPVMRFLHSYLFLRLPLVKPDRFLAATLPTVRWLGHPASRAVLCVLGLFALFLTLRDLETYVGTIVDFFSLEGVLAYAVALCGIKALHELGHGYIAKAQGARVPRMGVALIVLWPVLYTDTTDAWRATGRRGRLWIDAGGILVELAIGVLALLLWHLLPDGPLRSACFLLSSVTLVLTLAINLNPLMRFDGYYLFADWLGVANLQDRSFAVAKWWLREKLFGYGDTPPETARPLWLVYAFATWIYRFFLFLGIALLVYSFFVKLLGIVLFVLEIWFFILHPVTRELAVWVRRRGEARMRTLMRTAAILALLVGALMIPWRSELSLPAILQARHAVVYLTEPGRVVEVKARDGAQVRAGQALAVLESPDLNHEIAQTERRIAELRRQRDSRGMDDRLLEQTAVIDADLAAQTATLSRLRARRQDLVRRAPFDGTVRGVVPDLRPGQWLGEGERLAAIVGDATPALTAYVPEDDLSRLSAGAEARFVADGALLPDIPARLASLPQTAVRDWEEPYLAAHLGGPVAVRPLPAKDGREERLVPAQAQYRLRLELEELPALPARPVPGRVVVAAAPRSALDRLWAGTVGLLRRELSF</sequence>
<keyword evidence="4" id="KW-0812">Transmembrane</keyword>
<dbReference type="Pfam" id="PF25973">
    <property type="entry name" value="BSH_CzcB"/>
    <property type="match status" value="1"/>
</dbReference>
<evidence type="ECO:0000313" key="7">
    <source>
        <dbReference type="Proteomes" id="UP001595528"/>
    </source>
</evidence>
<feature type="coiled-coil region" evidence="2">
    <location>
        <begin position="534"/>
        <end position="595"/>
    </location>
</feature>
<dbReference type="Proteomes" id="UP001595528">
    <property type="component" value="Unassembled WGS sequence"/>
</dbReference>
<dbReference type="EMBL" id="JBHRTR010000028">
    <property type="protein sequence ID" value="MFC3228444.1"/>
    <property type="molecule type" value="Genomic_DNA"/>
</dbReference>
<dbReference type="Gene3D" id="2.40.50.100">
    <property type="match status" value="1"/>
</dbReference>
<feature type="domain" description="CzcB-like barrel-sandwich hybrid" evidence="5">
    <location>
        <begin position="502"/>
        <end position="602"/>
    </location>
</feature>
<evidence type="ECO:0000259" key="5">
    <source>
        <dbReference type="Pfam" id="PF25973"/>
    </source>
</evidence>
<organism evidence="6 7">
    <name type="scientific">Marinibaculum pumilum</name>
    <dbReference type="NCBI Taxonomy" id="1766165"/>
    <lineage>
        <taxon>Bacteria</taxon>
        <taxon>Pseudomonadati</taxon>
        <taxon>Pseudomonadota</taxon>
        <taxon>Alphaproteobacteria</taxon>
        <taxon>Rhodospirillales</taxon>
        <taxon>Rhodospirillaceae</taxon>
        <taxon>Marinibaculum</taxon>
    </lineage>
</organism>
<dbReference type="PANTHER" id="PTHR30097">
    <property type="entry name" value="CATION EFFLUX SYSTEM PROTEIN CUSB"/>
    <property type="match status" value="1"/>
</dbReference>
<accession>A0ABV7L214</accession>
<name>A0ABV7L214_9PROT</name>